<keyword evidence="1 6" id="KW-0148">Chlorophyll</keyword>
<feature type="binding site" evidence="6">
    <location>
        <position position="373"/>
    </location>
    <ligand>
        <name>chlorophyll a</name>
        <dbReference type="ChEBI" id="CHEBI:58416"/>
        <label>1</label>
    </ligand>
</feature>
<keyword evidence="3 7" id="KW-0602">Photosynthesis</keyword>
<comment type="similarity">
    <text evidence="7">Belongs to the light-harvesting chlorophyll a/b-binding (LHC) protein family.</text>
</comment>
<evidence type="ECO:0000256" key="6">
    <source>
        <dbReference type="PIRSR" id="PIRSR601344-1"/>
    </source>
</evidence>
<dbReference type="GO" id="GO:0009765">
    <property type="term" value="P:photosynthesis, light harvesting"/>
    <property type="evidence" value="ECO:0007669"/>
    <property type="project" value="InterPro"/>
</dbReference>
<comment type="function">
    <text evidence="7">The light-harvesting complex (LHC) functions as a light receptor, it captures and delivers excitation energy to photosystems with which it is closely associated.</text>
</comment>
<evidence type="ECO:0000256" key="1">
    <source>
        <dbReference type="ARBA" id="ARBA00022494"/>
    </source>
</evidence>
<feature type="binding site" description="axial binding residue" evidence="6">
    <location>
        <position position="333"/>
    </location>
    <ligand>
        <name>chlorophyll b</name>
        <dbReference type="ChEBI" id="CHEBI:61721"/>
        <label>1</label>
    </ligand>
    <ligandPart>
        <name>Mg</name>
        <dbReference type="ChEBI" id="CHEBI:25107"/>
    </ligandPart>
</feature>
<accession>A0A7S0RTR5</accession>
<evidence type="ECO:0000313" key="9">
    <source>
        <dbReference type="EMBL" id="CAD8687068.1"/>
    </source>
</evidence>
<feature type="binding site" evidence="6">
    <location>
        <position position="409"/>
    </location>
    <ligand>
        <name>chlorophyll a</name>
        <dbReference type="ChEBI" id="CHEBI:58416"/>
        <label>1</label>
    </ligand>
</feature>
<feature type="binding site" description="axial binding residue" evidence="6">
    <location>
        <position position="244"/>
    </location>
    <ligand>
        <name>chlorophyll b</name>
        <dbReference type="ChEBI" id="CHEBI:61721"/>
        <label>1</label>
    </ligand>
    <ligandPart>
        <name>Mg</name>
        <dbReference type="ChEBI" id="CHEBI:25107"/>
    </ligandPart>
</feature>
<feature type="compositionally biased region" description="Gly residues" evidence="8">
    <location>
        <begin position="40"/>
        <end position="50"/>
    </location>
</feature>
<dbReference type="EMBL" id="HBFB01023505">
    <property type="protein sequence ID" value="CAD8687068.1"/>
    <property type="molecule type" value="Transcribed_RNA"/>
</dbReference>
<feature type="binding site" evidence="6">
    <location>
        <position position="385"/>
    </location>
    <ligand>
        <name>chlorophyll a</name>
        <dbReference type="ChEBI" id="CHEBI:58416"/>
        <label>1</label>
    </ligand>
</feature>
<dbReference type="Gene3D" id="1.10.3460.10">
    <property type="entry name" value="Chlorophyll a/b binding protein domain"/>
    <property type="match status" value="1"/>
</dbReference>
<evidence type="ECO:0000256" key="4">
    <source>
        <dbReference type="ARBA" id="ARBA00022640"/>
    </source>
</evidence>
<organism evidence="9">
    <name type="scientific">Chlamydomonas leiostraca</name>
    <dbReference type="NCBI Taxonomy" id="1034604"/>
    <lineage>
        <taxon>Eukaryota</taxon>
        <taxon>Viridiplantae</taxon>
        <taxon>Chlorophyta</taxon>
        <taxon>core chlorophytes</taxon>
        <taxon>Chlorophyceae</taxon>
        <taxon>CS clade</taxon>
        <taxon>Chlamydomonadales</taxon>
        <taxon>Chlamydomonadaceae</taxon>
        <taxon>Chlamydomonas</taxon>
    </lineage>
</organism>
<feature type="compositionally biased region" description="Low complexity" evidence="8">
    <location>
        <begin position="51"/>
        <end position="95"/>
    </location>
</feature>
<reference evidence="9" key="1">
    <citation type="submission" date="2021-01" db="EMBL/GenBank/DDBJ databases">
        <authorList>
            <person name="Corre E."/>
            <person name="Pelletier E."/>
            <person name="Niang G."/>
            <person name="Scheremetjew M."/>
            <person name="Finn R."/>
            <person name="Kale V."/>
            <person name="Holt S."/>
            <person name="Cochrane G."/>
            <person name="Meng A."/>
            <person name="Brown T."/>
            <person name="Cohen L."/>
        </authorList>
    </citation>
    <scope>NUCLEOTIDE SEQUENCE</scope>
    <source>
        <strain evidence="9">SAG 11-49</strain>
    </source>
</reference>
<dbReference type="GO" id="GO:0009523">
    <property type="term" value="C:photosystem II"/>
    <property type="evidence" value="ECO:0007669"/>
    <property type="project" value="UniProtKB-KW"/>
</dbReference>
<evidence type="ECO:0000256" key="3">
    <source>
        <dbReference type="ARBA" id="ARBA00022531"/>
    </source>
</evidence>
<feature type="region of interest" description="Disordered" evidence="8">
    <location>
        <begin position="125"/>
        <end position="149"/>
    </location>
</feature>
<keyword evidence="7" id="KW-0793">Thylakoid</keyword>
<keyword evidence="4 7" id="KW-0934">Plastid</keyword>
<feature type="binding site" evidence="6">
    <location>
        <position position="400"/>
    </location>
    <ligand>
        <name>chlorophyll a</name>
        <dbReference type="ChEBI" id="CHEBI:58416"/>
        <label>1</label>
    </ligand>
</feature>
<keyword evidence="5 7" id="KW-0157">Chromophore</keyword>
<dbReference type="Pfam" id="PF00504">
    <property type="entry name" value="Chloroa_b-bind"/>
    <property type="match status" value="1"/>
</dbReference>
<feature type="binding site" evidence="6">
    <location>
        <position position="368"/>
    </location>
    <ligand>
        <name>chlorophyll a</name>
        <dbReference type="ChEBI" id="CHEBI:58416"/>
        <label>1</label>
    </ligand>
</feature>
<dbReference type="InterPro" id="IPR022796">
    <property type="entry name" value="Chloroa_b-bind"/>
</dbReference>
<dbReference type="GO" id="GO:0009522">
    <property type="term" value="C:photosystem I"/>
    <property type="evidence" value="ECO:0007669"/>
    <property type="project" value="UniProtKB-KW"/>
</dbReference>
<dbReference type="GO" id="GO:0009535">
    <property type="term" value="C:chloroplast thylakoid membrane"/>
    <property type="evidence" value="ECO:0007669"/>
    <property type="project" value="UniProtKB-SubCell"/>
</dbReference>
<keyword evidence="2 7" id="KW-0150">Chloroplast</keyword>
<evidence type="ECO:0000256" key="8">
    <source>
        <dbReference type="SAM" id="MobiDB-lite"/>
    </source>
</evidence>
<dbReference type="PANTHER" id="PTHR21649">
    <property type="entry name" value="CHLOROPHYLL A/B BINDING PROTEIN"/>
    <property type="match status" value="1"/>
</dbReference>
<sequence length="418" mass="44047">MRFLSLKRLKKRSDGSKLVISKGNAGTFEIDTRTLSQGLSWGGFGGGGGSRAASSSERGASPAFSSSSRSSGVTSATSASSSQASTSSSASSSGNGTGAWGAASAALGFTQAPQGTSQWGVKTRIGPAASASPSSSSSRGGAPAAATVGSGAATGMVVRKSARARTSSVMQARSMLGMPALAASNGYARPMEELFFADKYSLSYLDGSLPGDMGFDPLGLFHPDSDAGLMNQRWLRYSEVIHGRWAMLGVVGCLAPEYLAYQNIIPKEHGVVWFKTGFLPTAGQDYDFGMDPVSLAWVMMVLMAFAETRRLQDYRAPGSLMTYPLPFGLERSLSSPQGGDPVYPGGPLFNFLDVVETESAMRRFKEKEIKHGRLAMVAMVGLFAQAAATSDSPFINLLDHMFDPLGYNAFTNLPYINK</sequence>
<feature type="compositionally biased region" description="Low complexity" evidence="8">
    <location>
        <begin position="126"/>
        <end position="149"/>
    </location>
</feature>
<dbReference type="SUPFAM" id="SSF103511">
    <property type="entry name" value="Chlorophyll a-b binding protein"/>
    <property type="match status" value="1"/>
</dbReference>
<evidence type="ECO:0000256" key="7">
    <source>
        <dbReference type="RuleBase" id="RU363080"/>
    </source>
</evidence>
<dbReference type="AlphaFoldDB" id="A0A7S0RTR5"/>
<evidence type="ECO:0000256" key="5">
    <source>
        <dbReference type="ARBA" id="ARBA00022991"/>
    </source>
</evidence>
<name>A0A7S0RTR5_9CHLO</name>
<proteinExistence type="inferred from homology"/>
<dbReference type="InterPro" id="IPR001344">
    <property type="entry name" value="Chloro_AB-bd_pln"/>
</dbReference>
<keyword evidence="7" id="KW-0604">Photosystem II</keyword>
<feature type="binding site" evidence="6">
    <location>
        <position position="242"/>
    </location>
    <ligand>
        <name>chlorophyll a</name>
        <dbReference type="ChEBI" id="CHEBI:58416"/>
        <label>1</label>
    </ligand>
</feature>
<dbReference type="GO" id="GO:0016168">
    <property type="term" value="F:chlorophyll binding"/>
    <property type="evidence" value="ECO:0007669"/>
    <property type="project" value="UniProtKB-KW"/>
</dbReference>
<keyword evidence="7" id="KW-0603">Photosystem I</keyword>
<feature type="region of interest" description="Disordered" evidence="8">
    <location>
        <begin position="39"/>
        <end position="95"/>
    </location>
</feature>
<feature type="binding site" evidence="6">
    <location>
        <position position="239"/>
    </location>
    <ligand>
        <name>chlorophyll a</name>
        <dbReference type="ChEBI" id="CHEBI:58416"/>
        <label>1</label>
    </ligand>
</feature>
<protein>
    <recommendedName>
        <fullName evidence="7">Chlorophyll a-b binding protein, chloroplastic</fullName>
    </recommendedName>
</protein>
<gene>
    <name evidence="9" type="ORF">CLEI1391_LOCUS13239</name>
</gene>
<evidence type="ECO:0000256" key="2">
    <source>
        <dbReference type="ARBA" id="ARBA00022528"/>
    </source>
</evidence>
<comment type="subcellular location">
    <subcellularLocation>
        <location evidence="7">Plastid</location>
        <location evidence="7">Chloroplast thylakoid membrane</location>
    </subcellularLocation>
</comment>
<feature type="binding site" evidence="6">
    <location>
        <position position="367"/>
    </location>
    <ligand>
        <name>chlorophyll a</name>
        <dbReference type="ChEBI" id="CHEBI:58416"/>
        <label>1</label>
    </ligand>
</feature>